<sequence>MLSTTKKLTVRSVLVLLTTFVSVANGYADSMRCGSKLITSGDSKAKVLLLCKEPMLKEDLSQKIVNKSNWNNLNGYSSEAVTYINIEKWTYNRGKGKFLGVVIFRDGVVDAIEVGDRA</sequence>
<accession>A0ABT5U6S5</accession>
<reference evidence="2 3" key="1">
    <citation type="submission" date="2022-11" db="EMBL/GenBank/DDBJ databases">
        <title>Spartinivicinus poritis sp. nov., isolated from scleractinian coral Porites lutea.</title>
        <authorList>
            <person name="Zhang G."/>
            <person name="Cai L."/>
            <person name="Wei Q."/>
        </authorList>
    </citation>
    <scope>NUCLEOTIDE SEQUENCE [LARGE SCALE GENOMIC DNA]</scope>
    <source>
        <strain evidence="2 3">A2-2</strain>
    </source>
</reference>
<evidence type="ECO:0000256" key="1">
    <source>
        <dbReference type="SAM" id="SignalP"/>
    </source>
</evidence>
<name>A0ABT5U6S5_9GAMM</name>
<dbReference type="RefSeq" id="WP_274688425.1">
    <property type="nucleotide sequence ID" value="NZ_JAPMOU010000008.1"/>
</dbReference>
<organism evidence="2 3">
    <name type="scientific">Spartinivicinus poritis</name>
    <dbReference type="NCBI Taxonomy" id="2994640"/>
    <lineage>
        <taxon>Bacteria</taxon>
        <taxon>Pseudomonadati</taxon>
        <taxon>Pseudomonadota</taxon>
        <taxon>Gammaproteobacteria</taxon>
        <taxon>Oceanospirillales</taxon>
        <taxon>Zooshikellaceae</taxon>
        <taxon>Spartinivicinus</taxon>
    </lineage>
</organism>
<dbReference type="InterPro" id="IPR021268">
    <property type="entry name" value="DUF2845"/>
</dbReference>
<keyword evidence="3" id="KW-1185">Reference proteome</keyword>
<comment type="caution">
    <text evidence="2">The sequence shown here is derived from an EMBL/GenBank/DDBJ whole genome shotgun (WGS) entry which is preliminary data.</text>
</comment>
<gene>
    <name evidence="2" type="ORF">ORQ98_08785</name>
</gene>
<proteinExistence type="predicted"/>
<feature type="chain" id="PRO_5045093429" evidence="1">
    <location>
        <begin position="24"/>
        <end position="118"/>
    </location>
</feature>
<evidence type="ECO:0000313" key="2">
    <source>
        <dbReference type="EMBL" id="MDE1462066.1"/>
    </source>
</evidence>
<dbReference type="EMBL" id="JAPMOU010000008">
    <property type="protein sequence ID" value="MDE1462066.1"/>
    <property type="molecule type" value="Genomic_DNA"/>
</dbReference>
<evidence type="ECO:0000313" key="3">
    <source>
        <dbReference type="Proteomes" id="UP001528823"/>
    </source>
</evidence>
<feature type="signal peptide" evidence="1">
    <location>
        <begin position="1"/>
        <end position="23"/>
    </location>
</feature>
<dbReference type="Pfam" id="PF11006">
    <property type="entry name" value="DUF2845"/>
    <property type="match status" value="1"/>
</dbReference>
<protein>
    <submittedName>
        <fullName evidence="2">DUF2845 domain-containing protein</fullName>
    </submittedName>
</protein>
<keyword evidence="1" id="KW-0732">Signal</keyword>
<dbReference type="Proteomes" id="UP001528823">
    <property type="component" value="Unassembled WGS sequence"/>
</dbReference>